<name>A0A0F9X0S1_9ZZZZ</name>
<proteinExistence type="predicted"/>
<organism evidence="1">
    <name type="scientific">marine sediment metagenome</name>
    <dbReference type="NCBI Taxonomy" id="412755"/>
    <lineage>
        <taxon>unclassified sequences</taxon>
        <taxon>metagenomes</taxon>
        <taxon>ecological metagenomes</taxon>
    </lineage>
</organism>
<protein>
    <submittedName>
        <fullName evidence="1">Uncharacterized protein</fullName>
    </submittedName>
</protein>
<evidence type="ECO:0000313" key="1">
    <source>
        <dbReference type="EMBL" id="KKN92361.1"/>
    </source>
</evidence>
<dbReference type="EMBL" id="LAZR01000095">
    <property type="protein sequence ID" value="KKN92361.1"/>
    <property type="molecule type" value="Genomic_DNA"/>
</dbReference>
<comment type="caution">
    <text evidence="1">The sequence shown here is derived from an EMBL/GenBank/DDBJ whole genome shotgun (WGS) entry which is preliminary data.</text>
</comment>
<sequence>MTKDKMALIEIALSDVRAELLRACEEFPPFRSAHEGVAIIEEEFIEFRDAAYWPHKEETGDEEKEATQLAAMGVRYLVDVCFNEKTPR</sequence>
<gene>
    <name evidence="1" type="ORF">LCGC14_0208520</name>
</gene>
<dbReference type="AlphaFoldDB" id="A0A0F9X0S1"/>
<reference evidence="1" key="1">
    <citation type="journal article" date="2015" name="Nature">
        <title>Complex archaea that bridge the gap between prokaryotes and eukaryotes.</title>
        <authorList>
            <person name="Spang A."/>
            <person name="Saw J.H."/>
            <person name="Jorgensen S.L."/>
            <person name="Zaremba-Niedzwiedzka K."/>
            <person name="Martijn J."/>
            <person name="Lind A.E."/>
            <person name="van Eijk R."/>
            <person name="Schleper C."/>
            <person name="Guy L."/>
            <person name="Ettema T.J."/>
        </authorList>
    </citation>
    <scope>NUCLEOTIDE SEQUENCE</scope>
</reference>
<accession>A0A0F9X0S1</accession>